<dbReference type="InterPro" id="IPR001128">
    <property type="entry name" value="Cyt_P450"/>
</dbReference>
<dbReference type="InterPro" id="IPR036396">
    <property type="entry name" value="Cyt_P450_sf"/>
</dbReference>
<keyword evidence="9 14" id="KW-0560">Oxidoreductase</keyword>
<organism evidence="16">
    <name type="scientific">Graphocephala atropunctata</name>
    <dbReference type="NCBI Taxonomy" id="36148"/>
    <lineage>
        <taxon>Eukaryota</taxon>
        <taxon>Metazoa</taxon>
        <taxon>Ecdysozoa</taxon>
        <taxon>Arthropoda</taxon>
        <taxon>Hexapoda</taxon>
        <taxon>Insecta</taxon>
        <taxon>Pterygota</taxon>
        <taxon>Neoptera</taxon>
        <taxon>Paraneoptera</taxon>
        <taxon>Hemiptera</taxon>
        <taxon>Auchenorrhyncha</taxon>
        <taxon>Membracoidea</taxon>
        <taxon>Cicadellidae</taxon>
        <taxon>Cicadellinae</taxon>
        <taxon>Cicadellini</taxon>
        <taxon>Graphocephala</taxon>
    </lineage>
</organism>
<proteinExistence type="inferred from homology"/>
<dbReference type="InterPro" id="IPR002401">
    <property type="entry name" value="Cyt_P450_E_grp-I"/>
</dbReference>
<evidence type="ECO:0000256" key="13">
    <source>
        <dbReference type="PIRSR" id="PIRSR602401-1"/>
    </source>
</evidence>
<dbReference type="InterPro" id="IPR017972">
    <property type="entry name" value="Cyt_P450_CS"/>
</dbReference>
<evidence type="ECO:0000256" key="8">
    <source>
        <dbReference type="ARBA" id="ARBA00022848"/>
    </source>
</evidence>
<sequence>MTVPVFSVILSTICLLLLLVYLHFRWRYRHILAAAAKLPCPPTLPVLGNALLFYGDVVKVTKNLMKISIDFNGLFCLWIGPVPVFVVIDPTDVQIILNSSSTLEKDDLYKLLKTFLGNGLIFAPVSIWKKYRKLINPVLHPSNVEHFFPVFNDVGRKLSERFATPSPPADPTDDVFDTAFDAIISTVVSGKTPTEEIRKDIKYLLDIVGRMFILRMFNIWLQIDWLFNWLYRKELKEDFKILDRCTDSIDQFLKEEEDNRKNILDASLPSKRLPGINLVDVILDNQPIETEDHDWRDEVKTMIAAATDTVVTTLSMLIATLGHYPEVQEKIFEEIQEVMGDLDRDVTPADVTAMTYLSQVILESIRLHGSIVEIMRKVTKETKLPGCTLPAGSRVFVMVYGMGWNKEQFPDPELFLPERFSPEKQKERHIYSFQPFGGGPRSCIGKNYAMMIMKTVMVHILRKLRVTSHTKLSDIEYELKVVLYSKTPLLVSFQPR</sequence>
<feature type="transmembrane region" description="Helical" evidence="15">
    <location>
        <begin position="69"/>
        <end position="88"/>
    </location>
</feature>
<evidence type="ECO:0000256" key="12">
    <source>
        <dbReference type="ARBA" id="ARBA00023136"/>
    </source>
</evidence>
<dbReference type="GO" id="GO:0005506">
    <property type="term" value="F:iron ion binding"/>
    <property type="evidence" value="ECO:0007669"/>
    <property type="project" value="InterPro"/>
</dbReference>
<comment type="cofactor">
    <cofactor evidence="1 13">
        <name>heme</name>
        <dbReference type="ChEBI" id="CHEBI:30413"/>
    </cofactor>
</comment>
<dbReference type="PRINTS" id="PR00463">
    <property type="entry name" value="EP450I"/>
</dbReference>
<evidence type="ECO:0000256" key="14">
    <source>
        <dbReference type="RuleBase" id="RU000461"/>
    </source>
</evidence>
<keyword evidence="12 15" id="KW-0472">Membrane</keyword>
<dbReference type="EMBL" id="GEBQ01013445">
    <property type="protein sequence ID" value="JAT26532.1"/>
    <property type="molecule type" value="Transcribed_RNA"/>
</dbReference>
<evidence type="ECO:0000256" key="15">
    <source>
        <dbReference type="SAM" id="Phobius"/>
    </source>
</evidence>
<dbReference type="Gene3D" id="1.10.630.10">
    <property type="entry name" value="Cytochrome P450"/>
    <property type="match status" value="1"/>
</dbReference>
<evidence type="ECO:0000256" key="11">
    <source>
        <dbReference type="ARBA" id="ARBA00023033"/>
    </source>
</evidence>
<evidence type="ECO:0000256" key="3">
    <source>
        <dbReference type="ARBA" id="ARBA00004406"/>
    </source>
</evidence>
<comment type="subcellular location">
    <subcellularLocation>
        <location evidence="3">Endoplasmic reticulum membrane</location>
        <topology evidence="3">Peripheral membrane protein</topology>
    </subcellularLocation>
    <subcellularLocation>
        <location evidence="2">Microsome membrane</location>
        <topology evidence="2">Peripheral membrane protein</topology>
    </subcellularLocation>
</comment>
<evidence type="ECO:0000256" key="1">
    <source>
        <dbReference type="ARBA" id="ARBA00001971"/>
    </source>
</evidence>
<comment type="similarity">
    <text evidence="4 14">Belongs to the cytochrome P450 family.</text>
</comment>
<gene>
    <name evidence="16" type="ORF">g.12540</name>
</gene>
<evidence type="ECO:0000256" key="4">
    <source>
        <dbReference type="ARBA" id="ARBA00010617"/>
    </source>
</evidence>
<reference evidence="16" key="1">
    <citation type="submission" date="2015-11" db="EMBL/GenBank/DDBJ databases">
        <title>De novo transcriptome assembly of four potential Pierce s Disease insect vectors from Arizona vineyards.</title>
        <authorList>
            <person name="Tassone E.E."/>
        </authorList>
    </citation>
    <scope>NUCLEOTIDE SEQUENCE</scope>
</reference>
<dbReference type="PANTHER" id="PTHR24291">
    <property type="entry name" value="CYTOCHROME P450 FAMILY 4"/>
    <property type="match status" value="1"/>
</dbReference>
<dbReference type="AlphaFoldDB" id="A0A1B6LS57"/>
<evidence type="ECO:0008006" key="17">
    <source>
        <dbReference type="Google" id="ProtNLM"/>
    </source>
</evidence>
<evidence type="ECO:0000256" key="2">
    <source>
        <dbReference type="ARBA" id="ARBA00004174"/>
    </source>
</evidence>
<keyword evidence="7" id="KW-0256">Endoplasmic reticulum</keyword>
<dbReference type="PRINTS" id="PR00385">
    <property type="entry name" value="P450"/>
</dbReference>
<keyword evidence="8" id="KW-0492">Microsome</keyword>
<protein>
    <recommendedName>
        <fullName evidence="17">Cytochrome P450</fullName>
    </recommendedName>
</protein>
<keyword evidence="11 14" id="KW-0503">Monooxygenase</keyword>
<evidence type="ECO:0000256" key="10">
    <source>
        <dbReference type="ARBA" id="ARBA00023004"/>
    </source>
</evidence>
<keyword evidence="5 13" id="KW-0349">Heme</keyword>
<keyword evidence="15" id="KW-1133">Transmembrane helix</keyword>
<name>A0A1B6LS57_9HEMI</name>
<dbReference type="Pfam" id="PF00067">
    <property type="entry name" value="p450"/>
    <property type="match status" value="1"/>
</dbReference>
<keyword evidence="10 13" id="KW-0408">Iron</keyword>
<dbReference type="GO" id="GO:0005789">
    <property type="term" value="C:endoplasmic reticulum membrane"/>
    <property type="evidence" value="ECO:0007669"/>
    <property type="project" value="UniProtKB-SubCell"/>
</dbReference>
<dbReference type="GO" id="GO:0016705">
    <property type="term" value="F:oxidoreductase activity, acting on paired donors, with incorporation or reduction of molecular oxygen"/>
    <property type="evidence" value="ECO:0007669"/>
    <property type="project" value="InterPro"/>
</dbReference>
<evidence type="ECO:0000256" key="6">
    <source>
        <dbReference type="ARBA" id="ARBA00022723"/>
    </source>
</evidence>
<evidence type="ECO:0000313" key="16">
    <source>
        <dbReference type="EMBL" id="JAT26532.1"/>
    </source>
</evidence>
<evidence type="ECO:0000256" key="9">
    <source>
        <dbReference type="ARBA" id="ARBA00023002"/>
    </source>
</evidence>
<dbReference type="InterPro" id="IPR050196">
    <property type="entry name" value="Cytochrome_P450_Monoox"/>
</dbReference>
<dbReference type="PROSITE" id="PS00086">
    <property type="entry name" value="CYTOCHROME_P450"/>
    <property type="match status" value="1"/>
</dbReference>
<dbReference type="SUPFAM" id="SSF48264">
    <property type="entry name" value="Cytochrome P450"/>
    <property type="match status" value="1"/>
</dbReference>
<keyword evidence="15" id="KW-0812">Transmembrane</keyword>
<feature type="transmembrane region" description="Helical" evidence="15">
    <location>
        <begin position="6"/>
        <end position="24"/>
    </location>
</feature>
<dbReference type="GO" id="GO:0004497">
    <property type="term" value="F:monooxygenase activity"/>
    <property type="evidence" value="ECO:0007669"/>
    <property type="project" value="UniProtKB-KW"/>
</dbReference>
<dbReference type="GO" id="GO:0020037">
    <property type="term" value="F:heme binding"/>
    <property type="evidence" value="ECO:0007669"/>
    <property type="project" value="InterPro"/>
</dbReference>
<dbReference type="PANTHER" id="PTHR24291:SF189">
    <property type="entry name" value="CYTOCHROME P450 4C3-RELATED"/>
    <property type="match status" value="1"/>
</dbReference>
<feature type="binding site" description="axial binding residue" evidence="13">
    <location>
        <position position="443"/>
    </location>
    <ligand>
        <name>heme</name>
        <dbReference type="ChEBI" id="CHEBI:30413"/>
    </ligand>
    <ligandPart>
        <name>Fe</name>
        <dbReference type="ChEBI" id="CHEBI:18248"/>
    </ligandPart>
</feature>
<accession>A0A1B6LS57</accession>
<keyword evidence="6 13" id="KW-0479">Metal-binding</keyword>
<evidence type="ECO:0000256" key="7">
    <source>
        <dbReference type="ARBA" id="ARBA00022824"/>
    </source>
</evidence>
<evidence type="ECO:0000256" key="5">
    <source>
        <dbReference type="ARBA" id="ARBA00022617"/>
    </source>
</evidence>